<accession>A0A5P6PBR1</accession>
<evidence type="ECO:0000259" key="1">
    <source>
        <dbReference type="Pfam" id="PF07238"/>
    </source>
</evidence>
<dbReference type="RefSeq" id="WP_151649346.1">
    <property type="nucleotide sequence ID" value="NZ_CP044543.1"/>
</dbReference>
<dbReference type="Proteomes" id="UP000325641">
    <property type="component" value="Chromosome"/>
</dbReference>
<dbReference type="Pfam" id="PF07238">
    <property type="entry name" value="PilZ"/>
    <property type="match status" value="1"/>
</dbReference>
<dbReference type="KEGG" id="bbet:F8237_27465"/>
<dbReference type="OrthoDB" id="7188320at2"/>
<name>A0A5P6PBR1_9BRAD</name>
<proteinExistence type="predicted"/>
<dbReference type="AlphaFoldDB" id="A0A5P6PBR1"/>
<reference evidence="3" key="1">
    <citation type="submission" date="2019-10" db="EMBL/GenBank/DDBJ databases">
        <title>Complete Genome Sequence of Bradyrhizobium betae type strain PL7HG1T.</title>
        <authorList>
            <person name="Bromfield E.S.P."/>
            <person name="Cloutier S."/>
        </authorList>
    </citation>
    <scope>NUCLEOTIDE SEQUENCE [LARGE SCALE GENOMIC DNA]</scope>
    <source>
        <strain evidence="3">PL7HG1</strain>
    </source>
</reference>
<gene>
    <name evidence="2" type="ORF">F8237_27465</name>
</gene>
<dbReference type="EMBL" id="CP044543">
    <property type="protein sequence ID" value="QFI75809.1"/>
    <property type="molecule type" value="Genomic_DNA"/>
</dbReference>
<dbReference type="SUPFAM" id="SSF141371">
    <property type="entry name" value="PilZ domain-like"/>
    <property type="match status" value="1"/>
</dbReference>
<dbReference type="InterPro" id="IPR009875">
    <property type="entry name" value="PilZ_domain"/>
</dbReference>
<dbReference type="GO" id="GO:0035438">
    <property type="term" value="F:cyclic-di-GMP binding"/>
    <property type="evidence" value="ECO:0007669"/>
    <property type="project" value="InterPro"/>
</dbReference>
<sequence>MIEKRAAQRHRVFKGGTIIFEDSGIACTVRNMSASGAAIDLEGPVTLPQSFTLSIARDNFARNCRAVWRSDRRIGLAFVQ</sequence>
<protein>
    <submittedName>
        <fullName evidence="2">PilZ domain-containing protein</fullName>
    </submittedName>
</protein>
<feature type="domain" description="PilZ" evidence="1">
    <location>
        <begin position="3"/>
        <end position="79"/>
    </location>
</feature>
<dbReference type="Gene3D" id="2.40.10.220">
    <property type="entry name" value="predicted glycosyltransferase like domains"/>
    <property type="match status" value="1"/>
</dbReference>
<organism evidence="2 3">
    <name type="scientific">Bradyrhizobium betae</name>
    <dbReference type="NCBI Taxonomy" id="244734"/>
    <lineage>
        <taxon>Bacteria</taxon>
        <taxon>Pseudomonadati</taxon>
        <taxon>Pseudomonadota</taxon>
        <taxon>Alphaproteobacteria</taxon>
        <taxon>Hyphomicrobiales</taxon>
        <taxon>Nitrobacteraceae</taxon>
        <taxon>Bradyrhizobium</taxon>
    </lineage>
</organism>
<evidence type="ECO:0000313" key="3">
    <source>
        <dbReference type="Proteomes" id="UP000325641"/>
    </source>
</evidence>
<evidence type="ECO:0000313" key="2">
    <source>
        <dbReference type="EMBL" id="QFI75809.1"/>
    </source>
</evidence>